<organism evidence="3 4">
    <name type="scientific">Corynebacterium meridianum</name>
    <dbReference type="NCBI Taxonomy" id="2765363"/>
    <lineage>
        <taxon>Bacteria</taxon>
        <taxon>Bacillati</taxon>
        <taxon>Actinomycetota</taxon>
        <taxon>Actinomycetes</taxon>
        <taxon>Mycobacteriales</taxon>
        <taxon>Corynebacteriaceae</taxon>
        <taxon>Corynebacterium</taxon>
    </lineage>
</organism>
<evidence type="ECO:0000313" key="4">
    <source>
        <dbReference type="Proteomes" id="UP000645966"/>
    </source>
</evidence>
<dbReference type="SUPFAM" id="SSF54909">
    <property type="entry name" value="Dimeric alpha+beta barrel"/>
    <property type="match status" value="1"/>
</dbReference>
<protein>
    <recommendedName>
        <fullName evidence="2">YCII-related domain-containing protein</fullName>
    </recommendedName>
</protein>
<dbReference type="EMBL" id="JAEIOS010000011">
    <property type="protein sequence ID" value="MBI8989098.1"/>
    <property type="molecule type" value="Genomic_DNA"/>
</dbReference>
<dbReference type="RefSeq" id="WP_198738115.1">
    <property type="nucleotide sequence ID" value="NZ_JAEIOS010000011.1"/>
</dbReference>
<dbReference type="Gene3D" id="3.30.70.1060">
    <property type="entry name" value="Dimeric alpha+beta barrel"/>
    <property type="match status" value="1"/>
</dbReference>
<gene>
    <name evidence="3" type="ORF">JDV75_04910</name>
</gene>
<dbReference type="InterPro" id="IPR005545">
    <property type="entry name" value="YCII"/>
</dbReference>
<dbReference type="Proteomes" id="UP000645966">
    <property type="component" value="Unassembled WGS sequence"/>
</dbReference>
<sequence length="97" mass="10677">MNTFAVEYSYSPDSDLITEIRPRHREFLAALKEKGQLIGSGPYTDGDGGALIVIRLAEPASIDDARELMDRDPFHTGGALSGRVFHTWNPVLNVFGD</sequence>
<accession>A0A934HY55</accession>
<dbReference type="InterPro" id="IPR011008">
    <property type="entry name" value="Dimeric_a/b-barrel"/>
</dbReference>
<name>A0A934HY55_9CORY</name>
<evidence type="ECO:0000259" key="2">
    <source>
        <dbReference type="Pfam" id="PF03795"/>
    </source>
</evidence>
<evidence type="ECO:0000313" key="3">
    <source>
        <dbReference type="EMBL" id="MBI8989098.1"/>
    </source>
</evidence>
<reference evidence="3" key="1">
    <citation type="submission" date="2020-12" db="EMBL/GenBank/DDBJ databases">
        <title>Genome public.</title>
        <authorList>
            <person name="Sun Q."/>
        </authorList>
    </citation>
    <scope>NUCLEOTIDE SEQUENCE</scope>
    <source>
        <strain evidence="3">CCM 8863</strain>
    </source>
</reference>
<feature type="domain" description="YCII-related" evidence="2">
    <location>
        <begin position="10"/>
        <end position="81"/>
    </location>
</feature>
<evidence type="ECO:0000256" key="1">
    <source>
        <dbReference type="ARBA" id="ARBA00007689"/>
    </source>
</evidence>
<comment type="similarity">
    <text evidence="1">Belongs to the YciI family.</text>
</comment>
<dbReference type="Pfam" id="PF03795">
    <property type="entry name" value="YCII"/>
    <property type="match status" value="1"/>
</dbReference>
<dbReference type="AlphaFoldDB" id="A0A934HY55"/>
<proteinExistence type="inferred from homology"/>
<keyword evidence="4" id="KW-1185">Reference proteome</keyword>
<comment type="caution">
    <text evidence="3">The sequence shown here is derived from an EMBL/GenBank/DDBJ whole genome shotgun (WGS) entry which is preliminary data.</text>
</comment>